<dbReference type="InterPro" id="IPR044173">
    <property type="entry name" value="CASPL"/>
</dbReference>
<keyword evidence="6 7" id="KW-0472">Membrane</keyword>
<comment type="subunit">
    <text evidence="7">Homodimer and heterodimers.</text>
</comment>
<evidence type="ECO:0000256" key="4">
    <source>
        <dbReference type="ARBA" id="ARBA00022692"/>
    </source>
</evidence>
<evidence type="ECO:0000259" key="8">
    <source>
        <dbReference type="Pfam" id="PF04535"/>
    </source>
</evidence>
<dbReference type="Proteomes" id="UP001153555">
    <property type="component" value="Unassembled WGS sequence"/>
</dbReference>
<evidence type="ECO:0000313" key="10">
    <source>
        <dbReference type="Proteomes" id="UP001153555"/>
    </source>
</evidence>
<dbReference type="InterPro" id="IPR006702">
    <property type="entry name" value="CASP_dom"/>
</dbReference>
<dbReference type="AlphaFoldDB" id="A0A9N7N5X9"/>
<dbReference type="InterPro" id="IPR006459">
    <property type="entry name" value="CASP/CASPL"/>
</dbReference>
<evidence type="ECO:0000256" key="3">
    <source>
        <dbReference type="ARBA" id="ARBA00022475"/>
    </source>
</evidence>
<comment type="subcellular location">
    <subcellularLocation>
        <location evidence="1 7">Cell membrane</location>
        <topology evidence="1 7">Multi-pass membrane protein</topology>
    </subcellularLocation>
</comment>
<gene>
    <name evidence="9" type="ORF">SHERM_22026</name>
</gene>
<feature type="domain" description="Casparian strip membrane protein" evidence="8">
    <location>
        <begin position="11"/>
        <end position="150"/>
    </location>
</feature>
<evidence type="ECO:0000256" key="2">
    <source>
        <dbReference type="ARBA" id="ARBA00007651"/>
    </source>
</evidence>
<evidence type="ECO:0000256" key="1">
    <source>
        <dbReference type="ARBA" id="ARBA00004651"/>
    </source>
</evidence>
<evidence type="ECO:0000256" key="5">
    <source>
        <dbReference type="ARBA" id="ARBA00022989"/>
    </source>
</evidence>
<evidence type="ECO:0000256" key="6">
    <source>
        <dbReference type="ARBA" id="ARBA00023136"/>
    </source>
</evidence>
<dbReference type="NCBIfam" id="TIGR01569">
    <property type="entry name" value="A_tha_TIGR01569"/>
    <property type="match status" value="1"/>
</dbReference>
<comment type="caution">
    <text evidence="9">The sequence shown here is derived from an EMBL/GenBank/DDBJ whole genome shotgun (WGS) entry which is preliminary data.</text>
</comment>
<evidence type="ECO:0000313" key="9">
    <source>
        <dbReference type="EMBL" id="CAA0825242.1"/>
    </source>
</evidence>
<dbReference type="Pfam" id="PF04535">
    <property type="entry name" value="CASP_dom"/>
    <property type="match status" value="1"/>
</dbReference>
<dbReference type="PANTHER" id="PTHR36488:SF11">
    <property type="entry name" value="CASP-LIKE PROTEIN"/>
    <property type="match status" value="1"/>
</dbReference>
<feature type="transmembrane region" description="Helical" evidence="7">
    <location>
        <begin position="12"/>
        <end position="32"/>
    </location>
</feature>
<keyword evidence="5 7" id="KW-1133">Transmembrane helix</keyword>
<protein>
    <recommendedName>
        <fullName evidence="7">CASP-like protein</fullName>
    </recommendedName>
</protein>
<feature type="transmembrane region" description="Helical" evidence="7">
    <location>
        <begin position="91"/>
        <end position="115"/>
    </location>
</feature>
<dbReference type="OrthoDB" id="753675at2759"/>
<reference evidence="9" key="1">
    <citation type="submission" date="2019-12" db="EMBL/GenBank/DDBJ databases">
        <authorList>
            <person name="Scholes J."/>
        </authorList>
    </citation>
    <scope>NUCLEOTIDE SEQUENCE</scope>
</reference>
<comment type="similarity">
    <text evidence="2 7">Belongs to the Casparian strip membrane proteins (CASP) family.</text>
</comment>
<dbReference type="GO" id="GO:0005886">
    <property type="term" value="C:plasma membrane"/>
    <property type="evidence" value="ECO:0007669"/>
    <property type="project" value="UniProtKB-SubCell"/>
</dbReference>
<dbReference type="PANTHER" id="PTHR36488">
    <property type="entry name" value="CASP-LIKE PROTEIN 1U1"/>
    <property type="match status" value="1"/>
</dbReference>
<keyword evidence="4 7" id="KW-0812">Transmembrane</keyword>
<keyword evidence="10" id="KW-1185">Reference proteome</keyword>
<organism evidence="9 10">
    <name type="scientific">Striga hermonthica</name>
    <name type="common">Purple witchweed</name>
    <name type="synonym">Buchnera hermonthica</name>
    <dbReference type="NCBI Taxonomy" id="68872"/>
    <lineage>
        <taxon>Eukaryota</taxon>
        <taxon>Viridiplantae</taxon>
        <taxon>Streptophyta</taxon>
        <taxon>Embryophyta</taxon>
        <taxon>Tracheophyta</taxon>
        <taxon>Spermatophyta</taxon>
        <taxon>Magnoliopsida</taxon>
        <taxon>eudicotyledons</taxon>
        <taxon>Gunneridae</taxon>
        <taxon>Pentapetalae</taxon>
        <taxon>asterids</taxon>
        <taxon>lamiids</taxon>
        <taxon>Lamiales</taxon>
        <taxon>Orobanchaceae</taxon>
        <taxon>Buchnereae</taxon>
        <taxon>Striga</taxon>
    </lineage>
</organism>
<evidence type="ECO:0000256" key="7">
    <source>
        <dbReference type="RuleBase" id="RU361233"/>
    </source>
</evidence>
<keyword evidence="3 7" id="KW-1003">Cell membrane</keyword>
<proteinExistence type="inferred from homology"/>
<accession>A0A9N7N5X9</accession>
<feature type="transmembrane region" description="Helical" evidence="7">
    <location>
        <begin position="141"/>
        <end position="164"/>
    </location>
</feature>
<dbReference type="EMBL" id="CACSLK010026072">
    <property type="protein sequence ID" value="CAA0825242.1"/>
    <property type="molecule type" value="Genomic_DNA"/>
</dbReference>
<name>A0A9N7N5X9_STRHE</name>
<sequence length="166" mass="17828">MQQRIYGQCRRGLAILDFVMRICALVAALSAATTMGTTDQTLPFFTQFSQFQASYETSRPSLASGYLVLSLPFSIVCIVRPQAQGIKLLLLLFDTALVVLTTAGAAAAAAIVYLAHNGNSKTNWLSICQQFNDFCRRTSGAVVAAFIGAAIFVFLVLLSALALAKH</sequence>
<feature type="transmembrane region" description="Helical" evidence="7">
    <location>
        <begin position="61"/>
        <end position="79"/>
    </location>
</feature>